<proteinExistence type="inferred from homology"/>
<evidence type="ECO:0000256" key="5">
    <source>
        <dbReference type="ARBA" id="ARBA00022989"/>
    </source>
</evidence>
<feature type="transmembrane region" description="Helical" evidence="7">
    <location>
        <begin position="87"/>
        <end position="108"/>
    </location>
</feature>
<evidence type="ECO:0000259" key="10">
    <source>
        <dbReference type="Pfam" id="PF21082"/>
    </source>
</evidence>
<dbReference type="InterPro" id="IPR023408">
    <property type="entry name" value="MscS_beta-dom_sf"/>
</dbReference>
<keyword evidence="4 7" id="KW-0812">Transmembrane</keyword>
<dbReference type="SUPFAM" id="SSF82861">
    <property type="entry name" value="Mechanosensitive channel protein MscS (YggB), transmembrane region"/>
    <property type="match status" value="1"/>
</dbReference>
<dbReference type="InterPro" id="IPR011014">
    <property type="entry name" value="MscS_channel_TM-2"/>
</dbReference>
<dbReference type="InterPro" id="IPR010920">
    <property type="entry name" value="LSM_dom_sf"/>
</dbReference>
<accession>A0A371X2U4</accession>
<evidence type="ECO:0000313" key="11">
    <source>
        <dbReference type="EMBL" id="RFC63555.1"/>
    </source>
</evidence>
<dbReference type="InterPro" id="IPR006685">
    <property type="entry name" value="MscS_channel_2nd"/>
</dbReference>
<dbReference type="Gene3D" id="3.30.70.100">
    <property type="match status" value="1"/>
</dbReference>
<feature type="domain" description="Mechanosensitive ion channel MscS C-terminal" evidence="10">
    <location>
        <begin position="205"/>
        <end position="287"/>
    </location>
</feature>
<keyword evidence="12" id="KW-1185">Reference proteome</keyword>
<evidence type="ECO:0000259" key="9">
    <source>
        <dbReference type="Pfam" id="PF00924"/>
    </source>
</evidence>
<dbReference type="Pfam" id="PF00924">
    <property type="entry name" value="MS_channel_2nd"/>
    <property type="match status" value="1"/>
</dbReference>
<dbReference type="GO" id="GO:0005886">
    <property type="term" value="C:plasma membrane"/>
    <property type="evidence" value="ECO:0007669"/>
    <property type="project" value="UniProtKB-SubCell"/>
</dbReference>
<keyword evidence="5 7" id="KW-1133">Transmembrane helix</keyword>
<feature type="transmembrane region" description="Helical" evidence="7">
    <location>
        <begin position="43"/>
        <end position="66"/>
    </location>
</feature>
<dbReference type="InterPro" id="IPR045275">
    <property type="entry name" value="MscS_archaea/bacteria_type"/>
</dbReference>
<keyword evidence="6 7" id="KW-0472">Membrane</keyword>
<dbReference type="Proteomes" id="UP000264310">
    <property type="component" value="Unassembled WGS sequence"/>
</dbReference>
<protein>
    <recommendedName>
        <fullName evidence="7">Small-conductance mechanosensitive channel</fullName>
    </recommendedName>
</protein>
<dbReference type="SUPFAM" id="SSF50182">
    <property type="entry name" value="Sm-like ribonucleoproteins"/>
    <property type="match status" value="1"/>
</dbReference>
<gene>
    <name evidence="11" type="ORF">DYI37_11095</name>
</gene>
<evidence type="ECO:0000256" key="4">
    <source>
        <dbReference type="ARBA" id="ARBA00022692"/>
    </source>
</evidence>
<dbReference type="SUPFAM" id="SSF82689">
    <property type="entry name" value="Mechanosensitive channel protein MscS (YggB), C-terminal domain"/>
    <property type="match status" value="1"/>
</dbReference>
<comment type="caution">
    <text evidence="11">The sequence shown here is derived from an EMBL/GenBank/DDBJ whole genome shotgun (WGS) entry which is preliminary data.</text>
</comment>
<evidence type="ECO:0000256" key="8">
    <source>
        <dbReference type="SAM" id="MobiDB-lite"/>
    </source>
</evidence>
<evidence type="ECO:0000256" key="6">
    <source>
        <dbReference type="ARBA" id="ARBA00023136"/>
    </source>
</evidence>
<dbReference type="RefSeq" id="WP_116683286.1">
    <property type="nucleotide sequence ID" value="NZ_QURL01000004.1"/>
</dbReference>
<dbReference type="Gene3D" id="2.30.30.60">
    <property type="match status" value="1"/>
</dbReference>
<reference evidence="11 12" key="1">
    <citation type="submission" date="2018-08" db="EMBL/GenBank/DDBJ databases">
        <title>Fulvimarina sp. 85, whole genome shotgun sequence.</title>
        <authorList>
            <person name="Tuo L."/>
        </authorList>
    </citation>
    <scope>NUCLEOTIDE SEQUENCE [LARGE SCALE GENOMIC DNA]</scope>
    <source>
        <strain evidence="11 12">85</strain>
    </source>
</reference>
<comment type="caution">
    <text evidence="7">Lacks conserved residue(s) required for the propagation of feature annotation.</text>
</comment>
<comment type="subunit">
    <text evidence="7">Homoheptamer.</text>
</comment>
<feature type="region of interest" description="Disordered" evidence="8">
    <location>
        <begin position="306"/>
        <end position="341"/>
    </location>
</feature>
<dbReference type="InterPro" id="IPR011066">
    <property type="entry name" value="MscS_channel_C_sf"/>
</dbReference>
<dbReference type="PANTHER" id="PTHR30221">
    <property type="entry name" value="SMALL-CONDUCTANCE MECHANOSENSITIVE CHANNEL"/>
    <property type="match status" value="1"/>
</dbReference>
<organism evidence="11 12">
    <name type="scientific">Fulvimarina endophytica</name>
    <dbReference type="NCBI Taxonomy" id="2293836"/>
    <lineage>
        <taxon>Bacteria</taxon>
        <taxon>Pseudomonadati</taxon>
        <taxon>Pseudomonadota</taxon>
        <taxon>Alphaproteobacteria</taxon>
        <taxon>Hyphomicrobiales</taxon>
        <taxon>Aurantimonadaceae</taxon>
        <taxon>Fulvimarina</taxon>
    </lineage>
</organism>
<feature type="compositionally biased region" description="Basic and acidic residues" evidence="8">
    <location>
        <begin position="327"/>
        <end position="341"/>
    </location>
</feature>
<dbReference type="AlphaFoldDB" id="A0A371X2U4"/>
<dbReference type="InterPro" id="IPR049278">
    <property type="entry name" value="MS_channel_C"/>
</dbReference>
<comment type="similarity">
    <text evidence="2 7">Belongs to the MscS (TC 1.A.23) family.</text>
</comment>
<evidence type="ECO:0000256" key="7">
    <source>
        <dbReference type="RuleBase" id="RU369025"/>
    </source>
</evidence>
<evidence type="ECO:0000313" key="12">
    <source>
        <dbReference type="Proteomes" id="UP000264310"/>
    </source>
</evidence>
<evidence type="ECO:0000256" key="3">
    <source>
        <dbReference type="ARBA" id="ARBA00022475"/>
    </source>
</evidence>
<dbReference type="Gene3D" id="1.10.287.1260">
    <property type="match status" value="1"/>
</dbReference>
<name>A0A371X2U4_9HYPH</name>
<keyword evidence="7" id="KW-0997">Cell inner membrane</keyword>
<dbReference type="GO" id="GO:0008381">
    <property type="term" value="F:mechanosensitive monoatomic ion channel activity"/>
    <property type="evidence" value="ECO:0007669"/>
    <property type="project" value="InterPro"/>
</dbReference>
<dbReference type="OrthoDB" id="9814206at2"/>
<comment type="subcellular location">
    <subcellularLocation>
        <location evidence="7">Cell inner membrane</location>
        <topology evidence="7">Multi-pass membrane protein</topology>
    </subcellularLocation>
    <subcellularLocation>
        <location evidence="1">Cell membrane</location>
        <topology evidence="1">Multi-pass membrane protein</topology>
    </subcellularLocation>
</comment>
<keyword evidence="3" id="KW-1003">Cell membrane</keyword>
<evidence type="ECO:0000256" key="2">
    <source>
        <dbReference type="ARBA" id="ARBA00008017"/>
    </source>
</evidence>
<sequence length="341" mass="37782">MQAFAQEAAQQADAPQTLDQAVNLDPSIALGRVESWVIGAQKLLPNIIVGLVVVVIFYAIGWMVNYSFNRWARRHSRENLGSVLGSFMKWLIILFGILLGLTIVIPSLNPADLLAGLGIGSVAIGFAFKDILQNWLAGLLLLIRRPFRVGDQIVVNGYEGTVDWIETRATILTTYDNRQVIIPNADVYSNAVTVNTANKMVRSQYDVGIGYGDDIERASEVILAAIDRTEGVEKDPKPAVLVWDLAASWVTLRVRWWTASRRADVVRAQSAVLRDIKRALDEAGIDMPFETQVTLFHDQTEEVDGLRGRQREGWPVPQGSQAPKPARLVDRARAAPETTRD</sequence>
<keyword evidence="7" id="KW-0406">Ion transport</keyword>
<comment type="function">
    <text evidence="7">Mechanosensitive channel that participates in the regulation of osmotic pressure changes within the cell, opening in response to stretch forces in the membrane lipid bilayer, without the need for other proteins. Contributes to normal resistance to hypoosmotic shock. Forms an ion channel of 1.0 nanosiemens conductance with a slight preference for anions.</text>
</comment>
<dbReference type="EMBL" id="QURL01000004">
    <property type="protein sequence ID" value="RFC63555.1"/>
    <property type="molecule type" value="Genomic_DNA"/>
</dbReference>
<evidence type="ECO:0000256" key="1">
    <source>
        <dbReference type="ARBA" id="ARBA00004651"/>
    </source>
</evidence>
<keyword evidence="7" id="KW-0813">Transport</keyword>
<feature type="domain" description="Mechanosensitive ion channel MscS" evidence="9">
    <location>
        <begin position="130"/>
        <end position="192"/>
    </location>
</feature>
<keyword evidence="7" id="KW-0407">Ion channel</keyword>
<dbReference type="Pfam" id="PF21082">
    <property type="entry name" value="MS_channel_3rd"/>
    <property type="match status" value="1"/>
</dbReference>
<dbReference type="PANTHER" id="PTHR30221:SF1">
    <property type="entry name" value="SMALL-CONDUCTANCE MECHANOSENSITIVE CHANNEL"/>
    <property type="match status" value="1"/>
</dbReference>